<sequence>MKVTTNLSASVIVFFSTLGIMPCALANNGSEIVSTEVGSVQKNTVHQLQIQRESKEWGLNIDEYARYQDLMKGPRGIQSPSLDPITTLGIEAKSDAERRRYAELWVKSEFARTEKELVFQSEVDAAWRRLYPEILPVNLGNAAGIAHDTQGRLALFLRIDDCVQCDARLTAILTEKRPVDIYIVDSKGDDNKIREWAKDKKIPIERVRTKEITLNHDEGRWIKYGEMRMPVVLQQNSDGSWRIAAF</sequence>
<dbReference type="EMBL" id="FO818637">
    <property type="protein sequence ID" value="CDM91138.1"/>
    <property type="molecule type" value="Genomic_DNA"/>
</dbReference>
<evidence type="ECO:0000313" key="2">
    <source>
        <dbReference type="EMBL" id="CDM91138.1"/>
    </source>
</evidence>
<dbReference type="NCBIfam" id="TIGR03759">
    <property type="entry name" value="conj_TIGR03759"/>
    <property type="match status" value="1"/>
</dbReference>
<name>A0A0B6XEB4_XENBV</name>
<dbReference type="KEGG" id="xbv:XBW1_3782"/>
<protein>
    <recommendedName>
        <fullName evidence="4">Exported protein with integrating conjugative element domain</fullName>
    </recommendedName>
</protein>
<accession>A0A0B6XEB4</accession>
<keyword evidence="1" id="KW-0732">Signal</keyword>
<gene>
    <name evidence="2" type="ORF">XBW1_3782</name>
</gene>
<dbReference type="AlphaFoldDB" id="A0A0B6XEB4"/>
<proteinExistence type="predicted"/>
<evidence type="ECO:0000313" key="3">
    <source>
        <dbReference type="Proteomes" id="UP000032930"/>
    </source>
</evidence>
<feature type="chain" id="PRO_5002125787" description="Exported protein with integrating conjugative element domain" evidence="1">
    <location>
        <begin position="27"/>
        <end position="246"/>
    </location>
</feature>
<organism evidence="2 3">
    <name type="scientific">Xenorhabdus bovienii</name>
    <name type="common">Xenorhabdus nematophila subsp. bovienii</name>
    <dbReference type="NCBI Taxonomy" id="40576"/>
    <lineage>
        <taxon>Bacteria</taxon>
        <taxon>Pseudomonadati</taxon>
        <taxon>Pseudomonadota</taxon>
        <taxon>Gammaproteobacteria</taxon>
        <taxon>Enterobacterales</taxon>
        <taxon>Morganellaceae</taxon>
        <taxon>Xenorhabdus</taxon>
    </lineage>
</organism>
<reference evidence="2 3" key="1">
    <citation type="submission" date="2014-02" db="EMBL/GenBank/DDBJ databases">
        <authorList>
            <person name="Genoscope - CEA"/>
        </authorList>
    </citation>
    <scope>NUCLEOTIDE SEQUENCE [LARGE SCALE GENOMIC DNA]</scope>
    <source>
        <strain evidence="2 3">CS03</strain>
    </source>
</reference>
<dbReference type="RefSeq" id="WP_046337402.1">
    <property type="nucleotide sequence ID" value="NZ_CAWMEF010000001.1"/>
</dbReference>
<dbReference type="Proteomes" id="UP000032930">
    <property type="component" value="Chromosome"/>
</dbReference>
<evidence type="ECO:0000256" key="1">
    <source>
        <dbReference type="SAM" id="SignalP"/>
    </source>
</evidence>
<feature type="signal peptide" evidence="1">
    <location>
        <begin position="1"/>
        <end position="26"/>
    </location>
</feature>
<dbReference type="InterPro" id="IPR022293">
    <property type="entry name" value="Integrating-conj_element"/>
</dbReference>
<evidence type="ECO:0008006" key="4">
    <source>
        <dbReference type="Google" id="ProtNLM"/>
    </source>
</evidence>